<feature type="domain" description="Tryptophan synthase beta chain-like PALP" evidence="5">
    <location>
        <begin position="117"/>
        <end position="380"/>
    </location>
</feature>
<evidence type="ECO:0000256" key="4">
    <source>
        <dbReference type="SAM" id="MobiDB-lite"/>
    </source>
</evidence>
<dbReference type="GO" id="GO:0004794">
    <property type="term" value="F:threonine deaminase activity"/>
    <property type="evidence" value="ECO:0007669"/>
    <property type="project" value="TreeGrafter"/>
</dbReference>
<feature type="region of interest" description="Disordered" evidence="4">
    <location>
        <begin position="1"/>
        <end position="20"/>
    </location>
</feature>
<dbReference type="Pfam" id="PF00291">
    <property type="entry name" value="PALP"/>
    <property type="match status" value="1"/>
</dbReference>
<dbReference type="Proteomes" id="UP000317039">
    <property type="component" value="Chromosome"/>
</dbReference>
<dbReference type="PANTHER" id="PTHR48078:SF6">
    <property type="entry name" value="L-THREONINE DEHYDRATASE CATABOLIC TDCB"/>
    <property type="match status" value="1"/>
</dbReference>
<sequence length="416" mass="43119">MSKSGRLVGAPPAPGNTHPPVLPCGVASELAAAFQRLIRQVSAALESAASGVSQRLRAVSEAGLREPARALPAADTVVAKPIKFPPPPELRAPTSRERWHALADIAEGRLPEPKIFNSPDLDALARSKLHIALENQWPGTKSIKERAARVVTSKLNDLPPGVPVRIASSGNHAIAYAGALGRRRIPVIAVVPENTSAMKISKLEERGATVIRYGSSYDDAYSHAKRLTEEQGGRFLDVSAHDSVAALGTAVHDMLSLRPSASTLVLPAGGGTVASAAQVVRDFEEVWGGRRTVLVACPENAPTVYESFKAGEPVTVPAHTMAEAVNVGTVDAHLLPQILDAADDVVLVPESSIREGVPLLSAAIGSPVEAGATLGPMAVIGSQGVLHGASGAVHDVRGQEVLTLVTGGNVAPAQGV</sequence>
<dbReference type="GO" id="GO:0006567">
    <property type="term" value="P:L-threonine catabolic process"/>
    <property type="evidence" value="ECO:0007669"/>
    <property type="project" value="TreeGrafter"/>
</dbReference>
<dbReference type="AlphaFoldDB" id="A0A516NKC1"/>
<dbReference type="KEGG" id="nod:FOH10_12195"/>
<dbReference type="GO" id="GO:0003941">
    <property type="term" value="F:L-serine ammonia-lyase activity"/>
    <property type="evidence" value="ECO:0007669"/>
    <property type="project" value="TreeGrafter"/>
</dbReference>
<evidence type="ECO:0000256" key="3">
    <source>
        <dbReference type="ARBA" id="ARBA00023239"/>
    </source>
</evidence>
<dbReference type="PANTHER" id="PTHR48078">
    <property type="entry name" value="THREONINE DEHYDRATASE, MITOCHONDRIAL-RELATED"/>
    <property type="match status" value="1"/>
</dbReference>
<evidence type="ECO:0000256" key="1">
    <source>
        <dbReference type="ARBA" id="ARBA00001933"/>
    </source>
</evidence>
<dbReference type="GO" id="GO:0009097">
    <property type="term" value="P:isoleucine biosynthetic process"/>
    <property type="evidence" value="ECO:0007669"/>
    <property type="project" value="TreeGrafter"/>
</dbReference>
<evidence type="ECO:0000256" key="2">
    <source>
        <dbReference type="ARBA" id="ARBA00022898"/>
    </source>
</evidence>
<dbReference type="Gene3D" id="3.40.50.1100">
    <property type="match status" value="2"/>
</dbReference>
<comment type="cofactor">
    <cofactor evidence="1">
        <name>pyridoxal 5'-phosphate</name>
        <dbReference type="ChEBI" id="CHEBI:597326"/>
    </cofactor>
</comment>
<keyword evidence="3" id="KW-0456">Lyase</keyword>
<proteinExistence type="predicted"/>
<dbReference type="InterPro" id="IPR050147">
    <property type="entry name" value="Ser/Thr_Dehydratase"/>
</dbReference>
<dbReference type="InterPro" id="IPR036052">
    <property type="entry name" value="TrpB-like_PALP_sf"/>
</dbReference>
<protein>
    <submittedName>
        <fullName evidence="6">Pyridoxal-phosphate dependent enzyme</fullName>
    </submittedName>
</protein>
<evidence type="ECO:0000313" key="7">
    <source>
        <dbReference type="Proteomes" id="UP000317039"/>
    </source>
</evidence>
<accession>A0A516NKC1</accession>
<name>A0A516NKC1_9NOCA</name>
<reference evidence="6 7" key="1">
    <citation type="submission" date="2019-07" db="EMBL/GenBank/DDBJ databases">
        <title>Complete Genome Sequence and Methylome Analysis of Nocardia otitidis-caviarum NEB252.</title>
        <authorList>
            <person name="Fomenkov A."/>
            <person name="Anton B.P."/>
            <person name="Vincze T."/>
            <person name="Roberts R.J."/>
        </authorList>
    </citation>
    <scope>NUCLEOTIDE SEQUENCE [LARGE SCALE GENOMIC DNA]</scope>
    <source>
        <strain evidence="6 7">NEB252</strain>
    </source>
</reference>
<dbReference type="GO" id="GO:0006565">
    <property type="term" value="P:L-serine catabolic process"/>
    <property type="evidence" value="ECO:0007669"/>
    <property type="project" value="TreeGrafter"/>
</dbReference>
<evidence type="ECO:0000313" key="6">
    <source>
        <dbReference type="EMBL" id="QDP79361.1"/>
    </source>
</evidence>
<gene>
    <name evidence="6" type="ORF">FOH10_12195</name>
</gene>
<organism evidence="6 7">
    <name type="scientific">Nocardia otitidiscaviarum</name>
    <dbReference type="NCBI Taxonomy" id="1823"/>
    <lineage>
        <taxon>Bacteria</taxon>
        <taxon>Bacillati</taxon>
        <taxon>Actinomycetota</taxon>
        <taxon>Actinomycetes</taxon>
        <taxon>Mycobacteriales</taxon>
        <taxon>Nocardiaceae</taxon>
        <taxon>Nocardia</taxon>
    </lineage>
</organism>
<dbReference type="InterPro" id="IPR001926">
    <property type="entry name" value="TrpB-like_PALP"/>
</dbReference>
<dbReference type="SUPFAM" id="SSF53686">
    <property type="entry name" value="Tryptophan synthase beta subunit-like PLP-dependent enzymes"/>
    <property type="match status" value="1"/>
</dbReference>
<dbReference type="EMBL" id="CP041695">
    <property type="protein sequence ID" value="QDP79361.1"/>
    <property type="molecule type" value="Genomic_DNA"/>
</dbReference>
<keyword evidence="2" id="KW-0663">Pyridoxal phosphate</keyword>
<evidence type="ECO:0000259" key="5">
    <source>
        <dbReference type="Pfam" id="PF00291"/>
    </source>
</evidence>